<keyword evidence="7" id="KW-0067">ATP-binding</keyword>
<accession>A0A5C4VQE4</accession>
<evidence type="ECO:0000256" key="3">
    <source>
        <dbReference type="ARBA" id="ARBA00022553"/>
    </source>
</evidence>
<dbReference type="EMBL" id="VDMP01000026">
    <property type="protein sequence ID" value="TNM37489.1"/>
    <property type="molecule type" value="Genomic_DNA"/>
</dbReference>
<organism evidence="10 11">
    <name type="scientific">Nocardioides albidus</name>
    <dbReference type="NCBI Taxonomy" id="1517589"/>
    <lineage>
        <taxon>Bacteria</taxon>
        <taxon>Bacillati</taxon>
        <taxon>Actinomycetota</taxon>
        <taxon>Actinomycetes</taxon>
        <taxon>Propionibacteriales</taxon>
        <taxon>Nocardioidaceae</taxon>
        <taxon>Nocardioides</taxon>
    </lineage>
</organism>
<dbReference type="PRINTS" id="PR00344">
    <property type="entry name" value="BCTRLSENSOR"/>
</dbReference>
<evidence type="ECO:0000256" key="7">
    <source>
        <dbReference type="ARBA" id="ARBA00022840"/>
    </source>
</evidence>
<keyword evidence="5" id="KW-0547">Nucleotide-binding</keyword>
<evidence type="ECO:0000313" key="10">
    <source>
        <dbReference type="EMBL" id="TNM37489.1"/>
    </source>
</evidence>
<dbReference type="PROSITE" id="PS50109">
    <property type="entry name" value="HIS_KIN"/>
    <property type="match status" value="1"/>
</dbReference>
<dbReference type="InterPro" id="IPR035965">
    <property type="entry name" value="PAS-like_dom_sf"/>
</dbReference>
<dbReference type="CDD" id="cd00130">
    <property type="entry name" value="PAS"/>
    <property type="match status" value="1"/>
</dbReference>
<reference evidence="10 11" key="1">
    <citation type="journal article" date="2016" name="Int. J. Syst. Evol. Microbiol.">
        <title>Nocardioides albidus sp. nov., an actinobacterium isolated from garden soil.</title>
        <authorList>
            <person name="Singh H."/>
            <person name="Du J."/>
            <person name="Trinh H."/>
            <person name="Won K."/>
            <person name="Yang J.E."/>
            <person name="Yin C."/>
            <person name="Kook M."/>
            <person name="Yi T.H."/>
        </authorList>
    </citation>
    <scope>NUCLEOTIDE SEQUENCE [LARGE SCALE GENOMIC DNA]</scope>
    <source>
        <strain evidence="10 11">CCTCC AB 2015297</strain>
    </source>
</reference>
<dbReference type="SUPFAM" id="SSF55785">
    <property type="entry name" value="PYP-like sensor domain (PAS domain)"/>
    <property type="match status" value="2"/>
</dbReference>
<keyword evidence="11" id="KW-1185">Reference proteome</keyword>
<dbReference type="Pfam" id="PF13188">
    <property type="entry name" value="PAS_8"/>
    <property type="match status" value="1"/>
</dbReference>
<dbReference type="SUPFAM" id="SSF55874">
    <property type="entry name" value="ATPase domain of HSP90 chaperone/DNA topoisomerase II/histidine kinase"/>
    <property type="match status" value="1"/>
</dbReference>
<dbReference type="Gene3D" id="3.30.450.20">
    <property type="entry name" value="PAS domain"/>
    <property type="match status" value="2"/>
</dbReference>
<dbReference type="Gene3D" id="3.30.565.10">
    <property type="entry name" value="Histidine kinase-like ATPase, C-terminal domain"/>
    <property type="match status" value="1"/>
</dbReference>
<dbReference type="PANTHER" id="PTHR43065:SF10">
    <property type="entry name" value="PEROXIDE STRESS-ACTIVATED HISTIDINE KINASE MAK3"/>
    <property type="match status" value="1"/>
</dbReference>
<evidence type="ECO:0000256" key="8">
    <source>
        <dbReference type="ARBA" id="ARBA00023012"/>
    </source>
</evidence>
<feature type="domain" description="Histidine kinase" evidence="9">
    <location>
        <begin position="292"/>
        <end position="511"/>
    </location>
</feature>
<gene>
    <name evidence="10" type="ORF">FHP29_16875</name>
</gene>
<comment type="caution">
    <text evidence="10">The sequence shown here is derived from an EMBL/GenBank/DDBJ whole genome shotgun (WGS) entry which is preliminary data.</text>
</comment>
<evidence type="ECO:0000313" key="11">
    <source>
        <dbReference type="Proteomes" id="UP000313231"/>
    </source>
</evidence>
<dbReference type="InterPro" id="IPR036890">
    <property type="entry name" value="HATPase_C_sf"/>
</dbReference>
<evidence type="ECO:0000256" key="4">
    <source>
        <dbReference type="ARBA" id="ARBA00022679"/>
    </source>
</evidence>
<evidence type="ECO:0000256" key="1">
    <source>
        <dbReference type="ARBA" id="ARBA00000085"/>
    </source>
</evidence>
<evidence type="ECO:0000259" key="9">
    <source>
        <dbReference type="PROSITE" id="PS50109"/>
    </source>
</evidence>
<dbReference type="SMART" id="SM00387">
    <property type="entry name" value="HATPase_c"/>
    <property type="match status" value="1"/>
</dbReference>
<dbReference type="GO" id="GO:0000160">
    <property type="term" value="P:phosphorelay signal transduction system"/>
    <property type="evidence" value="ECO:0007669"/>
    <property type="project" value="UniProtKB-KW"/>
</dbReference>
<dbReference type="OrthoDB" id="5241402at2"/>
<dbReference type="AlphaFoldDB" id="A0A5C4VQE4"/>
<name>A0A5C4VQE4_9ACTN</name>
<dbReference type="Proteomes" id="UP000313231">
    <property type="component" value="Unassembled WGS sequence"/>
</dbReference>
<dbReference type="GO" id="GO:0005524">
    <property type="term" value="F:ATP binding"/>
    <property type="evidence" value="ECO:0007669"/>
    <property type="project" value="UniProtKB-KW"/>
</dbReference>
<evidence type="ECO:0000256" key="5">
    <source>
        <dbReference type="ARBA" id="ARBA00022741"/>
    </source>
</evidence>
<keyword evidence="6" id="KW-0418">Kinase</keyword>
<dbReference type="InterPro" id="IPR005467">
    <property type="entry name" value="His_kinase_dom"/>
</dbReference>
<keyword evidence="8" id="KW-0902">Two-component regulatory system</keyword>
<dbReference type="NCBIfam" id="TIGR00229">
    <property type="entry name" value="sensory_box"/>
    <property type="match status" value="1"/>
</dbReference>
<keyword evidence="4" id="KW-0808">Transferase</keyword>
<dbReference type="Pfam" id="PF02518">
    <property type="entry name" value="HATPase_c"/>
    <property type="match status" value="1"/>
</dbReference>
<protein>
    <recommendedName>
        <fullName evidence="2">histidine kinase</fullName>
        <ecNumber evidence="2">2.7.13.3</ecNumber>
    </recommendedName>
</protein>
<keyword evidence="3" id="KW-0597">Phosphoprotein</keyword>
<dbReference type="InterPro" id="IPR003594">
    <property type="entry name" value="HATPase_dom"/>
</dbReference>
<dbReference type="RefSeq" id="WP_139624036.1">
    <property type="nucleotide sequence ID" value="NZ_VDMP01000026.1"/>
</dbReference>
<dbReference type="GO" id="GO:0004673">
    <property type="term" value="F:protein histidine kinase activity"/>
    <property type="evidence" value="ECO:0007669"/>
    <property type="project" value="UniProtKB-EC"/>
</dbReference>
<proteinExistence type="predicted"/>
<dbReference type="PANTHER" id="PTHR43065">
    <property type="entry name" value="SENSOR HISTIDINE KINASE"/>
    <property type="match status" value="1"/>
</dbReference>
<evidence type="ECO:0000256" key="2">
    <source>
        <dbReference type="ARBA" id="ARBA00012438"/>
    </source>
</evidence>
<comment type="catalytic activity">
    <reaction evidence="1">
        <text>ATP + protein L-histidine = ADP + protein N-phospho-L-histidine.</text>
        <dbReference type="EC" id="2.7.13.3"/>
    </reaction>
</comment>
<sequence>MQLDPRAPELVSEDFVAMVNATRLCILIHDAGTKNILWANPAACRLLEFSVSELRPLKANHMSSSAQQYDRVIGRAWLQEAVERGTSRIEWHYRSKSGRVIPTDAIAIRVDLMQGPAVMVQFRDIEKEQQIERELRIATSYVDALARHTKTVAFMLDGAGAIRFATDTALAHIGIDADDDQPVGRPLVAYGRLRIEGRAATWAEVAQRTAPVLAVQLEVHSNGDQPIWLEGSVERLSDQSANGPDTEEKVESYLMILHDVSARVRGEAARELDLRHENYLARYNAMGDMAMAIAHELGQPLSAAGNFLAGVLARARSLTASGQLPDLTATQLGYGVESAVTQIERASTIVSTLRAFVGHLEHVEQVVDLNDIVTECLYFIRLRAGDPGVEVEVRLSAEPVPVRCERVLTGQVVMNLCFNAIDEMAQCDPERRRIVLATARDLPGSGVFTVDDAGRGLRHDPFAVSFTSKAHGSGIGLALSHRIITRQHGRIWAERRDEGGSRFAFALPLVATPDDETST</sequence>
<dbReference type="InterPro" id="IPR000014">
    <property type="entry name" value="PAS"/>
</dbReference>
<dbReference type="InterPro" id="IPR004358">
    <property type="entry name" value="Sig_transdc_His_kin-like_C"/>
</dbReference>
<dbReference type="Gene3D" id="1.10.287.130">
    <property type="match status" value="1"/>
</dbReference>
<dbReference type="EC" id="2.7.13.3" evidence="2"/>
<evidence type="ECO:0000256" key="6">
    <source>
        <dbReference type="ARBA" id="ARBA00022777"/>
    </source>
</evidence>